<keyword evidence="1 3" id="KW-0472">Membrane</keyword>
<keyword evidence="3" id="KW-1133">Transmembrane helix</keyword>
<dbReference type="EMBL" id="RDSM01000001">
    <property type="protein sequence ID" value="RXH58939.1"/>
    <property type="molecule type" value="Genomic_DNA"/>
</dbReference>
<reference evidence="6" key="2">
    <citation type="submission" date="2019-02" db="EMBL/GenBank/DDBJ databases">
        <title>Granulicella sibirica sp. nov., a psychrotolerant acidobacterium isolated from an organic soil layer in forested tundra, West Siberia.</title>
        <authorList>
            <person name="Oshkin I.Y."/>
            <person name="Kulichevskaya I.S."/>
            <person name="Rijpstra W.I.C."/>
            <person name="Sinninghe Damste J.S."/>
            <person name="Rakitin A.L."/>
            <person name="Ravin N.V."/>
            <person name="Dedysh S.N."/>
        </authorList>
    </citation>
    <scope>NUCLEOTIDE SEQUENCE [LARGE SCALE GENOMIC DNA]</scope>
    <source>
        <strain evidence="6">AF10</strain>
    </source>
</reference>
<dbReference type="PROSITE" id="PS51123">
    <property type="entry name" value="OMPA_2"/>
    <property type="match status" value="1"/>
</dbReference>
<dbReference type="RefSeq" id="WP_128912845.1">
    <property type="nucleotide sequence ID" value="NZ_RDSM01000001.1"/>
</dbReference>
<dbReference type="InterPro" id="IPR036737">
    <property type="entry name" value="OmpA-like_sf"/>
</dbReference>
<feature type="region of interest" description="Disordered" evidence="2">
    <location>
        <begin position="1"/>
        <end position="23"/>
    </location>
</feature>
<protein>
    <recommendedName>
        <fullName evidence="4">OmpA-like domain-containing protein</fullName>
    </recommendedName>
</protein>
<dbReference type="PANTHER" id="PTHR30329:SF21">
    <property type="entry name" value="LIPOPROTEIN YIAD-RELATED"/>
    <property type="match status" value="1"/>
</dbReference>
<reference evidence="5 6" key="1">
    <citation type="submission" date="2018-11" db="EMBL/GenBank/DDBJ databases">
        <authorList>
            <person name="Mardanov A.V."/>
            <person name="Ravin N.V."/>
            <person name="Dedysh S.N."/>
        </authorList>
    </citation>
    <scope>NUCLEOTIDE SEQUENCE [LARGE SCALE GENOMIC DNA]</scope>
    <source>
        <strain evidence="5 6">AF10</strain>
    </source>
</reference>
<evidence type="ECO:0000313" key="5">
    <source>
        <dbReference type="EMBL" id="RXH58939.1"/>
    </source>
</evidence>
<dbReference type="AlphaFoldDB" id="A0A4Q0TAB7"/>
<dbReference type="Proteomes" id="UP000289437">
    <property type="component" value="Unassembled WGS sequence"/>
</dbReference>
<comment type="caution">
    <text evidence="5">The sequence shown here is derived from an EMBL/GenBank/DDBJ whole genome shotgun (WGS) entry which is preliminary data.</text>
</comment>
<organism evidence="5 6">
    <name type="scientific">Granulicella sibirica</name>
    <dbReference type="NCBI Taxonomy" id="2479048"/>
    <lineage>
        <taxon>Bacteria</taxon>
        <taxon>Pseudomonadati</taxon>
        <taxon>Acidobacteriota</taxon>
        <taxon>Terriglobia</taxon>
        <taxon>Terriglobales</taxon>
        <taxon>Acidobacteriaceae</taxon>
        <taxon>Granulicella</taxon>
    </lineage>
</organism>
<dbReference type="GO" id="GO:0016020">
    <property type="term" value="C:membrane"/>
    <property type="evidence" value="ECO:0007669"/>
    <property type="project" value="UniProtKB-UniRule"/>
</dbReference>
<dbReference type="OrthoDB" id="9815217at2"/>
<evidence type="ECO:0000256" key="1">
    <source>
        <dbReference type="PROSITE-ProRule" id="PRU00473"/>
    </source>
</evidence>
<dbReference type="SUPFAM" id="SSF103088">
    <property type="entry name" value="OmpA-like"/>
    <property type="match status" value="1"/>
</dbReference>
<gene>
    <name evidence="5" type="ORF">GRAN_2249</name>
</gene>
<accession>A0A4Q0TAB7</accession>
<evidence type="ECO:0000313" key="6">
    <source>
        <dbReference type="Proteomes" id="UP000289437"/>
    </source>
</evidence>
<dbReference type="PANTHER" id="PTHR30329">
    <property type="entry name" value="STATOR ELEMENT OF FLAGELLAR MOTOR COMPLEX"/>
    <property type="match status" value="1"/>
</dbReference>
<sequence length="536" mass="60155">MADDLLTNQPNSGDGAADPDDTEDRLRQLRSLLLGPEVEQIAALRRRLDDPRLRSEELSTSIAEAIALRAKQDHKLQTTLQPLIEEALRISVARDPAMLATSLFPIIGDAVRKAVAHALQGMFDSLNLMLDRGLSFESWRWRFEAWRTGRSFGEVALTHSLSYRVEQVFLIHRETGLLLGHVAVSDGVVQDADLISGMLTAIQDFVRDSFGRAKSDELEDMQVGEFKLWLAHGPLALLAAVVSGQPPPELRQVFERELEAIHAEFSSALQTFDGDSSTVEGAKVNLQRCLLGGQKARVKKSYKAVWLAFAVILLAIAALIALRVRDNQRWADYVDRLRNEPGIVVIQDRRLWFRYSIAGLRDPLAVDPRSFLADSNIPENKVSQRWEPYQSLDPKFDGKRRMETEKAILEREVLHFDLNSAQLPMNQFEELEATEEEIKIIGRIALADGLPIQIEIYGHTDRTGKEDHNVELSQARARTVSNALLERGIPAYILSPSGVADSNPEHAAMETYPQELDRRVTFKLIMPAAHSKDTPR</sequence>
<feature type="domain" description="OmpA-like" evidence="4">
    <location>
        <begin position="403"/>
        <end position="528"/>
    </location>
</feature>
<proteinExistence type="predicted"/>
<name>A0A4Q0TAB7_9BACT</name>
<dbReference type="CDD" id="cd07185">
    <property type="entry name" value="OmpA_C-like"/>
    <property type="match status" value="1"/>
</dbReference>
<keyword evidence="6" id="KW-1185">Reference proteome</keyword>
<evidence type="ECO:0000256" key="2">
    <source>
        <dbReference type="SAM" id="MobiDB-lite"/>
    </source>
</evidence>
<keyword evidence="3" id="KW-0812">Transmembrane</keyword>
<evidence type="ECO:0000259" key="4">
    <source>
        <dbReference type="PROSITE" id="PS51123"/>
    </source>
</evidence>
<dbReference type="Gene3D" id="3.30.1330.60">
    <property type="entry name" value="OmpA-like domain"/>
    <property type="match status" value="1"/>
</dbReference>
<dbReference type="InterPro" id="IPR050330">
    <property type="entry name" value="Bact_OuterMem_StrucFunc"/>
</dbReference>
<dbReference type="InterPro" id="IPR006665">
    <property type="entry name" value="OmpA-like"/>
</dbReference>
<evidence type="ECO:0000256" key="3">
    <source>
        <dbReference type="SAM" id="Phobius"/>
    </source>
</evidence>
<dbReference type="Pfam" id="PF00691">
    <property type="entry name" value="OmpA"/>
    <property type="match status" value="1"/>
</dbReference>
<feature type="transmembrane region" description="Helical" evidence="3">
    <location>
        <begin position="304"/>
        <end position="322"/>
    </location>
</feature>
<feature type="compositionally biased region" description="Polar residues" evidence="2">
    <location>
        <begin position="1"/>
        <end position="12"/>
    </location>
</feature>